<sequence length="146" mass="16149">MPHSDSSETTPNLTGHCLCGAVRFSGWLHPTDTVTGCHCSQCRRWSGHYWASVSVLDIEIEDDGQLRWYRASDQASRGFCTTCGSSMFWKADQDDEQRVAVSAAAVEVAGGALDQPTGLKLSRHIYVADKGDYYEITDGVRQDQQE</sequence>
<dbReference type="PROSITE" id="PS51891">
    <property type="entry name" value="CENP_V_GFA"/>
    <property type="match status" value="1"/>
</dbReference>
<keyword evidence="7" id="KW-1185">Reference proteome</keyword>
<dbReference type="STRING" id="1367847.JCM7686_3452"/>
<protein>
    <recommendedName>
        <fullName evidence="5">CENP-V/GFA domain-containing protein</fullName>
    </recommendedName>
</protein>
<evidence type="ECO:0000313" key="7">
    <source>
        <dbReference type="Proteomes" id="UP000015480"/>
    </source>
</evidence>
<accession>S5XYW1</accession>
<dbReference type="PATRIC" id="fig|1367847.3.peg.3485"/>
<dbReference type="Pfam" id="PF04828">
    <property type="entry name" value="GFA"/>
    <property type="match status" value="1"/>
</dbReference>
<name>S5XYW1_PARAH</name>
<dbReference type="GO" id="GO:0046872">
    <property type="term" value="F:metal ion binding"/>
    <property type="evidence" value="ECO:0007669"/>
    <property type="project" value="UniProtKB-KW"/>
</dbReference>
<dbReference type="InterPro" id="IPR006913">
    <property type="entry name" value="CENP-V/GFA"/>
</dbReference>
<dbReference type="Proteomes" id="UP000015480">
    <property type="component" value="Chromosome"/>
</dbReference>
<keyword evidence="3" id="KW-0862">Zinc</keyword>
<dbReference type="Gene3D" id="3.90.1590.10">
    <property type="entry name" value="glutathione-dependent formaldehyde- activating enzyme (gfa)"/>
    <property type="match status" value="1"/>
</dbReference>
<dbReference type="PANTHER" id="PTHR33337">
    <property type="entry name" value="GFA DOMAIN-CONTAINING PROTEIN"/>
    <property type="match status" value="1"/>
</dbReference>
<keyword evidence="4" id="KW-0456">Lyase</keyword>
<evidence type="ECO:0000259" key="5">
    <source>
        <dbReference type="PROSITE" id="PS51891"/>
    </source>
</evidence>
<evidence type="ECO:0000256" key="2">
    <source>
        <dbReference type="ARBA" id="ARBA00022723"/>
    </source>
</evidence>
<feature type="domain" description="CENP-V/GFA" evidence="5">
    <location>
        <begin position="13"/>
        <end position="135"/>
    </location>
</feature>
<dbReference type="OrthoDB" id="9807246at2"/>
<dbReference type="RefSeq" id="WP_020952123.1">
    <property type="nucleotide sequence ID" value="NC_022041.1"/>
</dbReference>
<evidence type="ECO:0000256" key="4">
    <source>
        <dbReference type="ARBA" id="ARBA00023239"/>
    </source>
</evidence>
<keyword evidence="2" id="KW-0479">Metal-binding</keyword>
<comment type="similarity">
    <text evidence="1">Belongs to the Gfa family.</text>
</comment>
<evidence type="ECO:0000313" key="6">
    <source>
        <dbReference type="EMBL" id="AGT10487.1"/>
    </source>
</evidence>
<dbReference type="eggNOG" id="COG3791">
    <property type="taxonomic scope" value="Bacteria"/>
</dbReference>
<dbReference type="PANTHER" id="PTHR33337:SF40">
    <property type="entry name" value="CENP-V_GFA DOMAIN-CONTAINING PROTEIN-RELATED"/>
    <property type="match status" value="1"/>
</dbReference>
<dbReference type="SUPFAM" id="SSF51316">
    <property type="entry name" value="Mss4-like"/>
    <property type="match status" value="1"/>
</dbReference>
<dbReference type="GO" id="GO:0016846">
    <property type="term" value="F:carbon-sulfur lyase activity"/>
    <property type="evidence" value="ECO:0007669"/>
    <property type="project" value="InterPro"/>
</dbReference>
<dbReference type="KEGG" id="pami:JCM7686_3452"/>
<evidence type="ECO:0000256" key="3">
    <source>
        <dbReference type="ARBA" id="ARBA00022833"/>
    </source>
</evidence>
<proteinExistence type="inferred from homology"/>
<organism evidence="6 7">
    <name type="scientific">Paracoccus aminophilus JCM 7686</name>
    <dbReference type="NCBI Taxonomy" id="1367847"/>
    <lineage>
        <taxon>Bacteria</taxon>
        <taxon>Pseudomonadati</taxon>
        <taxon>Pseudomonadota</taxon>
        <taxon>Alphaproteobacteria</taxon>
        <taxon>Rhodobacterales</taxon>
        <taxon>Paracoccaceae</taxon>
        <taxon>Paracoccus</taxon>
    </lineage>
</organism>
<dbReference type="InterPro" id="IPR011057">
    <property type="entry name" value="Mss4-like_sf"/>
</dbReference>
<gene>
    <name evidence="6" type="ORF">JCM7686_3452</name>
</gene>
<reference evidence="6 7" key="1">
    <citation type="journal article" date="2014" name="BMC Genomics">
        <title>Architecture and functions of a multipartite genome of the methylotrophic bacterium Paracoccus aminophilus JCM 7686, containing primary and secondary chromids.</title>
        <authorList>
            <person name="Dziewit L."/>
            <person name="Czarnecki J."/>
            <person name="Wibberg D."/>
            <person name="Radlinska M."/>
            <person name="Mrozek P."/>
            <person name="Szymczak M."/>
            <person name="Schluter A."/>
            <person name="Puhler A."/>
            <person name="Bartosik D."/>
        </authorList>
    </citation>
    <scope>NUCLEOTIDE SEQUENCE [LARGE SCALE GENOMIC DNA]</scope>
    <source>
        <strain evidence="6">JCM 7686</strain>
    </source>
</reference>
<dbReference type="HOGENOM" id="CLU_055491_4_1_5"/>
<evidence type="ECO:0000256" key="1">
    <source>
        <dbReference type="ARBA" id="ARBA00005495"/>
    </source>
</evidence>
<dbReference type="EMBL" id="CP006650">
    <property type="protein sequence ID" value="AGT10487.1"/>
    <property type="molecule type" value="Genomic_DNA"/>
</dbReference>
<dbReference type="AlphaFoldDB" id="S5XYW1"/>